<dbReference type="PIRSF" id="PIRSF028200">
    <property type="entry name" value="UCP028200"/>
    <property type="match status" value="1"/>
</dbReference>
<dbReference type="InterPro" id="IPR016875">
    <property type="entry name" value="UCP028200"/>
</dbReference>
<gene>
    <name evidence="2" type="ORF">ACFSJ3_00750</name>
</gene>
<keyword evidence="3" id="KW-1185">Reference proteome</keyword>
<dbReference type="Pfam" id="PF19795">
    <property type="entry name" value="DUF6279"/>
    <property type="match status" value="1"/>
</dbReference>
<proteinExistence type="predicted"/>
<feature type="coiled-coil region" evidence="1">
    <location>
        <begin position="265"/>
        <end position="292"/>
    </location>
</feature>
<feature type="coiled-coil region" evidence="1">
    <location>
        <begin position="132"/>
        <end position="162"/>
    </location>
</feature>
<evidence type="ECO:0000313" key="3">
    <source>
        <dbReference type="Proteomes" id="UP001597380"/>
    </source>
</evidence>
<accession>A0ABW4XJP5</accession>
<dbReference type="Proteomes" id="UP001597380">
    <property type="component" value="Unassembled WGS sequence"/>
</dbReference>
<organism evidence="2 3">
    <name type="scientific">Corallincola platygyrae</name>
    <dbReference type="NCBI Taxonomy" id="1193278"/>
    <lineage>
        <taxon>Bacteria</taxon>
        <taxon>Pseudomonadati</taxon>
        <taxon>Pseudomonadota</taxon>
        <taxon>Gammaproteobacteria</taxon>
        <taxon>Alteromonadales</taxon>
        <taxon>Psychromonadaceae</taxon>
        <taxon>Corallincola</taxon>
    </lineage>
</organism>
<evidence type="ECO:0000313" key="2">
    <source>
        <dbReference type="EMBL" id="MFD2094498.1"/>
    </source>
</evidence>
<protein>
    <submittedName>
        <fullName evidence="2">DUF6279 family lipoprotein</fullName>
    </submittedName>
</protein>
<keyword evidence="2" id="KW-0449">Lipoprotein</keyword>
<dbReference type="PROSITE" id="PS51257">
    <property type="entry name" value="PROKAR_LIPOPROTEIN"/>
    <property type="match status" value="1"/>
</dbReference>
<comment type="caution">
    <text evidence="2">The sequence shown here is derived from an EMBL/GenBank/DDBJ whole genome shotgun (WGS) entry which is preliminary data.</text>
</comment>
<dbReference type="RefSeq" id="WP_345338659.1">
    <property type="nucleotide sequence ID" value="NZ_BAABLI010000007.1"/>
</dbReference>
<evidence type="ECO:0000256" key="1">
    <source>
        <dbReference type="SAM" id="Coils"/>
    </source>
</evidence>
<name>A0ABW4XJP5_9GAMM</name>
<reference evidence="3" key="1">
    <citation type="journal article" date="2019" name="Int. J. Syst. Evol. Microbiol.">
        <title>The Global Catalogue of Microorganisms (GCM) 10K type strain sequencing project: providing services to taxonomists for standard genome sequencing and annotation.</title>
        <authorList>
            <consortium name="The Broad Institute Genomics Platform"/>
            <consortium name="The Broad Institute Genome Sequencing Center for Infectious Disease"/>
            <person name="Wu L."/>
            <person name="Ma J."/>
        </authorList>
    </citation>
    <scope>NUCLEOTIDE SEQUENCE [LARGE SCALE GENOMIC DNA]</scope>
    <source>
        <strain evidence="3">CGMCC 1.10992</strain>
    </source>
</reference>
<sequence>MELSSKLKPRLVTRWRQWGIVIATLVALSGCSTKMVYNYLDWLIPWTLDDYISLDSEQDAFVDRSLAQVLSWHRKQQLPLYTKDLESLRQQLQQPIEPAQVLEIIDKARSHWQHLIEVMFPALVELGQSLSDEQAKELVAILREELDEVKQENDDKTLEERQQEWRENMEEGLSDWIGELTDEQKARIETWSQSRTSSFDLWIAYRYRWIDELELTLSHRKDAARFEKEAERILLRLDEIREGEYLAQIEKNRAVYAQVMSDISAMMTEKQHQHLDEKLKELIDDLSALHREE</sequence>
<keyword evidence="1" id="KW-0175">Coiled coil</keyword>
<dbReference type="EMBL" id="JBHUHT010000004">
    <property type="protein sequence ID" value="MFD2094498.1"/>
    <property type="molecule type" value="Genomic_DNA"/>
</dbReference>